<feature type="transmembrane region" description="Helical" evidence="5">
    <location>
        <begin position="232"/>
        <end position="249"/>
    </location>
</feature>
<gene>
    <name evidence="7" type="ORF">SAMN05421684_6037</name>
</gene>
<dbReference type="Gene3D" id="1.20.1720.10">
    <property type="entry name" value="Multidrug resistance protein D"/>
    <property type="match status" value="1"/>
</dbReference>
<dbReference type="OrthoDB" id="9781469at2"/>
<feature type="transmembrane region" description="Helical" evidence="5">
    <location>
        <begin position="334"/>
        <end position="356"/>
    </location>
</feature>
<protein>
    <submittedName>
        <fullName evidence="7">Major Facilitator Superfamily protein</fullName>
    </submittedName>
</protein>
<feature type="transmembrane region" description="Helical" evidence="5">
    <location>
        <begin position="270"/>
        <end position="292"/>
    </location>
</feature>
<accession>A0A1H3TLV9</accession>
<proteinExistence type="predicted"/>
<keyword evidence="2 5" id="KW-0812">Transmembrane</keyword>
<feature type="domain" description="Major facilitator superfamily (MFS) profile" evidence="6">
    <location>
        <begin position="9"/>
        <end position="458"/>
    </location>
</feature>
<dbReference type="PANTHER" id="PTHR42718">
    <property type="entry name" value="MAJOR FACILITATOR SUPERFAMILY MULTIDRUG TRANSPORTER MFSC"/>
    <property type="match status" value="1"/>
</dbReference>
<feature type="transmembrane region" description="Helical" evidence="5">
    <location>
        <begin position="47"/>
        <end position="66"/>
    </location>
</feature>
<keyword evidence="4 5" id="KW-0472">Membrane</keyword>
<evidence type="ECO:0000256" key="5">
    <source>
        <dbReference type="SAM" id="Phobius"/>
    </source>
</evidence>
<evidence type="ECO:0000256" key="4">
    <source>
        <dbReference type="ARBA" id="ARBA00023136"/>
    </source>
</evidence>
<feature type="transmembrane region" description="Helical" evidence="5">
    <location>
        <begin position="139"/>
        <end position="161"/>
    </location>
</feature>
<dbReference type="EMBL" id="FNQB01000003">
    <property type="protein sequence ID" value="SDZ51272.1"/>
    <property type="molecule type" value="Genomic_DNA"/>
</dbReference>
<dbReference type="Proteomes" id="UP000199632">
    <property type="component" value="Unassembled WGS sequence"/>
</dbReference>
<reference evidence="8" key="1">
    <citation type="submission" date="2016-10" db="EMBL/GenBank/DDBJ databases">
        <authorList>
            <person name="Varghese N."/>
            <person name="Submissions S."/>
        </authorList>
    </citation>
    <scope>NUCLEOTIDE SEQUENCE [LARGE SCALE GENOMIC DNA]</scope>
    <source>
        <strain evidence="8">DSM 44718</strain>
    </source>
</reference>
<dbReference type="RefSeq" id="WP_090799964.1">
    <property type="nucleotide sequence ID" value="NZ_BOND01000001.1"/>
</dbReference>
<evidence type="ECO:0000256" key="2">
    <source>
        <dbReference type="ARBA" id="ARBA00022692"/>
    </source>
</evidence>
<evidence type="ECO:0000259" key="6">
    <source>
        <dbReference type="PROSITE" id="PS50850"/>
    </source>
</evidence>
<keyword evidence="8" id="KW-1185">Reference proteome</keyword>
<dbReference type="Pfam" id="PF07690">
    <property type="entry name" value="MFS_1"/>
    <property type="match status" value="1"/>
</dbReference>
<feature type="transmembrane region" description="Helical" evidence="5">
    <location>
        <begin position="304"/>
        <end position="322"/>
    </location>
</feature>
<dbReference type="InterPro" id="IPR011701">
    <property type="entry name" value="MFS"/>
</dbReference>
<sequence length="466" mass="46475">MTSSPVARTVAVAVVAIFVTYLPITAVSVSLTTIGGATGASTAGLQWVTVSYIIPVAAVILSAGVFGDLHGRRRVFLIGMALTAAGTAIAAASATAGSAALGILCAGQVVTGVGGGLIVPTTLGLIAHAVPEPARRARFVAMWATGLVGGLTVGPLASGVILRYAGWGWIFTPVTVLAVGTAALAARWLPESRSPTGRHLDWPGQIFASVAIAASIFGVIEGGQAGWGSPRAVLGLVAGAAALAGFLRVETRSTSPLLNLALFRSPAFSAAGVAALVALFALVGTIFLLSLFFGAGQHLSPLQIAVRLLFLNGVTVVAGPFVGRLLGRWSPVGLLAFGLALGAIAMLCLTGLRAGAGIGDAAWRLAVLGVADAFMLSAVAVAAIHRVPHDLAAMAAAGNTALRQYGGTLGPAVLGAVLTTRMGSGASMVDALHTALALNAGLLLAAALGCALAARLDRQRVATSNT</sequence>
<feature type="transmembrane region" description="Helical" evidence="5">
    <location>
        <begin position="100"/>
        <end position="127"/>
    </location>
</feature>
<dbReference type="PROSITE" id="PS50850">
    <property type="entry name" value="MFS"/>
    <property type="match status" value="1"/>
</dbReference>
<feature type="transmembrane region" description="Helical" evidence="5">
    <location>
        <begin position="362"/>
        <end position="384"/>
    </location>
</feature>
<keyword evidence="3 5" id="KW-1133">Transmembrane helix</keyword>
<feature type="transmembrane region" description="Helical" evidence="5">
    <location>
        <begin position="405"/>
        <end position="423"/>
    </location>
</feature>
<feature type="transmembrane region" description="Helical" evidence="5">
    <location>
        <begin position="75"/>
        <end position="94"/>
    </location>
</feature>
<feature type="transmembrane region" description="Helical" evidence="5">
    <location>
        <begin position="12"/>
        <end position="35"/>
    </location>
</feature>
<dbReference type="SUPFAM" id="SSF103473">
    <property type="entry name" value="MFS general substrate transporter"/>
    <property type="match status" value="1"/>
</dbReference>
<dbReference type="InterPro" id="IPR020846">
    <property type="entry name" value="MFS_dom"/>
</dbReference>
<dbReference type="GO" id="GO:0005886">
    <property type="term" value="C:plasma membrane"/>
    <property type="evidence" value="ECO:0007669"/>
    <property type="project" value="UniProtKB-SubCell"/>
</dbReference>
<dbReference type="AlphaFoldDB" id="A0A1H3TLV9"/>
<dbReference type="Gene3D" id="1.20.1250.20">
    <property type="entry name" value="MFS general substrate transporter like domains"/>
    <property type="match status" value="1"/>
</dbReference>
<evidence type="ECO:0000256" key="3">
    <source>
        <dbReference type="ARBA" id="ARBA00022989"/>
    </source>
</evidence>
<name>A0A1H3TLV9_9ACTN</name>
<evidence type="ECO:0000313" key="7">
    <source>
        <dbReference type="EMBL" id="SDZ51272.1"/>
    </source>
</evidence>
<evidence type="ECO:0000313" key="8">
    <source>
        <dbReference type="Proteomes" id="UP000199632"/>
    </source>
</evidence>
<organism evidence="7 8">
    <name type="scientific">Asanoa ishikariensis</name>
    <dbReference type="NCBI Taxonomy" id="137265"/>
    <lineage>
        <taxon>Bacteria</taxon>
        <taxon>Bacillati</taxon>
        <taxon>Actinomycetota</taxon>
        <taxon>Actinomycetes</taxon>
        <taxon>Micromonosporales</taxon>
        <taxon>Micromonosporaceae</taxon>
        <taxon>Asanoa</taxon>
    </lineage>
</organism>
<dbReference type="STRING" id="137265.SAMN05421684_6037"/>
<evidence type="ECO:0000256" key="1">
    <source>
        <dbReference type="ARBA" id="ARBA00004651"/>
    </source>
</evidence>
<dbReference type="InterPro" id="IPR036259">
    <property type="entry name" value="MFS_trans_sf"/>
</dbReference>
<dbReference type="PANTHER" id="PTHR42718:SF49">
    <property type="entry name" value="EXPORT PROTEIN"/>
    <property type="match status" value="1"/>
</dbReference>
<comment type="subcellular location">
    <subcellularLocation>
        <location evidence="1">Cell membrane</location>
        <topology evidence="1">Multi-pass membrane protein</topology>
    </subcellularLocation>
</comment>
<feature type="transmembrane region" description="Helical" evidence="5">
    <location>
        <begin position="167"/>
        <end position="190"/>
    </location>
</feature>
<feature type="transmembrane region" description="Helical" evidence="5">
    <location>
        <begin position="202"/>
        <end position="220"/>
    </location>
</feature>
<feature type="transmembrane region" description="Helical" evidence="5">
    <location>
        <begin position="435"/>
        <end position="454"/>
    </location>
</feature>
<dbReference type="GO" id="GO:0022857">
    <property type="term" value="F:transmembrane transporter activity"/>
    <property type="evidence" value="ECO:0007669"/>
    <property type="project" value="InterPro"/>
</dbReference>